<name>A0ABN7X1E5_GIGMA</name>
<accession>A0ABN7X1E5</accession>
<keyword evidence="2" id="KW-1185">Reference proteome</keyword>
<dbReference type="Proteomes" id="UP000789901">
    <property type="component" value="Unassembled WGS sequence"/>
</dbReference>
<feature type="non-terminal residue" evidence="1">
    <location>
        <position position="1"/>
    </location>
</feature>
<evidence type="ECO:0000313" key="2">
    <source>
        <dbReference type="Proteomes" id="UP000789901"/>
    </source>
</evidence>
<dbReference type="EMBL" id="CAJVQB010075509">
    <property type="protein sequence ID" value="CAG8844330.1"/>
    <property type="molecule type" value="Genomic_DNA"/>
</dbReference>
<proteinExistence type="predicted"/>
<protein>
    <submittedName>
        <fullName evidence="1">33676_t:CDS:1</fullName>
    </submittedName>
</protein>
<sequence>INFSLLILRDLICQIPDSFKIIESCSNENINKRHYSIQPTLLKVMAKTHLYYVLLAVKI</sequence>
<organism evidence="1 2">
    <name type="scientific">Gigaspora margarita</name>
    <dbReference type="NCBI Taxonomy" id="4874"/>
    <lineage>
        <taxon>Eukaryota</taxon>
        <taxon>Fungi</taxon>
        <taxon>Fungi incertae sedis</taxon>
        <taxon>Mucoromycota</taxon>
        <taxon>Glomeromycotina</taxon>
        <taxon>Glomeromycetes</taxon>
        <taxon>Diversisporales</taxon>
        <taxon>Gigasporaceae</taxon>
        <taxon>Gigaspora</taxon>
    </lineage>
</organism>
<evidence type="ECO:0000313" key="1">
    <source>
        <dbReference type="EMBL" id="CAG8844330.1"/>
    </source>
</evidence>
<gene>
    <name evidence="1" type="ORF">GMARGA_LOCUS37039</name>
</gene>
<comment type="caution">
    <text evidence="1">The sequence shown here is derived from an EMBL/GenBank/DDBJ whole genome shotgun (WGS) entry which is preliminary data.</text>
</comment>
<reference evidence="1 2" key="1">
    <citation type="submission" date="2021-06" db="EMBL/GenBank/DDBJ databases">
        <authorList>
            <person name="Kallberg Y."/>
            <person name="Tangrot J."/>
            <person name="Rosling A."/>
        </authorList>
    </citation>
    <scope>NUCLEOTIDE SEQUENCE [LARGE SCALE GENOMIC DNA]</scope>
    <source>
        <strain evidence="1 2">120-4 pot B 10/14</strain>
    </source>
</reference>